<protein>
    <submittedName>
        <fullName evidence="1">Uncharacterized protein</fullName>
    </submittedName>
</protein>
<accession>A0A8J4QA53</accession>
<organism evidence="1 2">
    <name type="scientific">Castanea mollissima</name>
    <name type="common">Chinese chestnut</name>
    <dbReference type="NCBI Taxonomy" id="60419"/>
    <lineage>
        <taxon>Eukaryota</taxon>
        <taxon>Viridiplantae</taxon>
        <taxon>Streptophyta</taxon>
        <taxon>Embryophyta</taxon>
        <taxon>Tracheophyta</taxon>
        <taxon>Spermatophyta</taxon>
        <taxon>Magnoliopsida</taxon>
        <taxon>eudicotyledons</taxon>
        <taxon>Gunneridae</taxon>
        <taxon>Pentapetalae</taxon>
        <taxon>rosids</taxon>
        <taxon>fabids</taxon>
        <taxon>Fagales</taxon>
        <taxon>Fagaceae</taxon>
        <taxon>Castanea</taxon>
    </lineage>
</organism>
<evidence type="ECO:0000313" key="2">
    <source>
        <dbReference type="Proteomes" id="UP000737018"/>
    </source>
</evidence>
<keyword evidence="2" id="KW-1185">Reference proteome</keyword>
<dbReference type="OrthoDB" id="10486952at2759"/>
<dbReference type="EMBL" id="JRKL02006205">
    <property type="protein sequence ID" value="KAF3949290.1"/>
    <property type="molecule type" value="Genomic_DNA"/>
</dbReference>
<gene>
    <name evidence="1" type="ORF">CMV_024828</name>
</gene>
<name>A0A8J4QA53_9ROSI</name>
<evidence type="ECO:0000313" key="1">
    <source>
        <dbReference type="EMBL" id="KAF3949290.1"/>
    </source>
</evidence>
<proteinExistence type="predicted"/>
<reference evidence="1" key="1">
    <citation type="submission" date="2020-03" db="EMBL/GenBank/DDBJ databases">
        <title>Castanea mollissima Vanexum genome sequencing.</title>
        <authorList>
            <person name="Staton M."/>
        </authorList>
    </citation>
    <scope>NUCLEOTIDE SEQUENCE</scope>
    <source>
        <tissue evidence="1">Leaf</tissue>
    </source>
</reference>
<dbReference type="Proteomes" id="UP000737018">
    <property type="component" value="Unassembled WGS sequence"/>
</dbReference>
<sequence>MSSVKRDTIGLHFVNNDSTFCSLPDPNAKNIPCFSDGLVNIQEWEDQHILYFENLFNQFCLPFNSI</sequence>
<comment type="caution">
    <text evidence="1">The sequence shown here is derived from an EMBL/GenBank/DDBJ whole genome shotgun (WGS) entry which is preliminary data.</text>
</comment>
<dbReference type="AlphaFoldDB" id="A0A8J4QA53"/>